<dbReference type="RefSeq" id="WP_212660214.1">
    <property type="nucleotide sequence ID" value="NZ_JAGXTP010000004.1"/>
</dbReference>
<sequence>MVSSVTLARIARAVVVSGLLVAGAGAQELTESPIVQDGNALLLGAVEHDLTLPLPDWLSPAERLSGNVIDQVVASYRADASQALLEIYPKGESEADWRTLYGARITLQADRPLDDYRSAVMYGYSQSCKPELTGFFKFGEDDGDALAPLGFVCGAYLDNLKSYAGQGEVMVMSFHKTAKGSAIVYQEWRGRAFDPSDPKTWPVEANVLQTRAEQLKSGAALALAD</sequence>
<comment type="caution">
    <text evidence="2">The sequence shown here is derived from an EMBL/GenBank/DDBJ whole genome shotgun (WGS) entry which is preliminary data.</text>
</comment>
<organism evidence="2 3">
    <name type="scientific">Devosia litorisediminis</name>
    <dbReference type="NCBI Taxonomy" id="2829817"/>
    <lineage>
        <taxon>Bacteria</taxon>
        <taxon>Pseudomonadati</taxon>
        <taxon>Pseudomonadota</taxon>
        <taxon>Alphaproteobacteria</taxon>
        <taxon>Hyphomicrobiales</taxon>
        <taxon>Devosiaceae</taxon>
        <taxon>Devosia</taxon>
    </lineage>
</organism>
<keyword evidence="1" id="KW-0732">Signal</keyword>
<feature type="chain" id="PRO_5037098785" evidence="1">
    <location>
        <begin position="27"/>
        <end position="225"/>
    </location>
</feature>
<feature type="signal peptide" evidence="1">
    <location>
        <begin position="1"/>
        <end position="26"/>
    </location>
</feature>
<keyword evidence="3" id="KW-1185">Reference proteome</keyword>
<evidence type="ECO:0000313" key="3">
    <source>
        <dbReference type="Proteomes" id="UP000678281"/>
    </source>
</evidence>
<reference evidence="2" key="1">
    <citation type="submission" date="2021-04" db="EMBL/GenBank/DDBJ databases">
        <title>Devosia litorisediminis sp. nov., isolated from a sand dune.</title>
        <authorList>
            <person name="Park S."/>
            <person name="Yoon J.-H."/>
        </authorList>
    </citation>
    <scope>NUCLEOTIDE SEQUENCE</scope>
    <source>
        <strain evidence="2">BSSL-BM10</strain>
    </source>
</reference>
<evidence type="ECO:0000313" key="2">
    <source>
        <dbReference type="EMBL" id="MBS3850579.1"/>
    </source>
</evidence>
<dbReference type="EMBL" id="JAGXTP010000004">
    <property type="protein sequence ID" value="MBS3850579.1"/>
    <property type="molecule type" value="Genomic_DNA"/>
</dbReference>
<gene>
    <name evidence="2" type="ORF">KD146_17910</name>
</gene>
<dbReference type="AlphaFoldDB" id="A0A942EG32"/>
<accession>A0A942EG32</accession>
<proteinExistence type="predicted"/>
<name>A0A942EG32_9HYPH</name>
<protein>
    <submittedName>
        <fullName evidence="2">Uncharacterized protein</fullName>
    </submittedName>
</protein>
<evidence type="ECO:0000256" key="1">
    <source>
        <dbReference type="SAM" id="SignalP"/>
    </source>
</evidence>
<dbReference type="Proteomes" id="UP000678281">
    <property type="component" value="Unassembled WGS sequence"/>
</dbReference>